<gene>
    <name evidence="1" type="ORF">ARMOST_14537</name>
</gene>
<dbReference type="AlphaFoldDB" id="A0A284RQW7"/>
<dbReference type="OrthoDB" id="3268380at2759"/>
<name>A0A284RQW7_ARMOS</name>
<keyword evidence="2" id="KW-1185">Reference proteome</keyword>
<protein>
    <recommendedName>
        <fullName evidence="3">F-box domain-containing protein</fullName>
    </recommendedName>
</protein>
<accession>A0A284RQW7</accession>
<proteinExistence type="predicted"/>
<evidence type="ECO:0008006" key="3">
    <source>
        <dbReference type="Google" id="ProtNLM"/>
    </source>
</evidence>
<reference evidence="2" key="1">
    <citation type="journal article" date="2017" name="Nat. Ecol. Evol.">
        <title>Genome expansion and lineage-specific genetic innovations in the forest pathogenic fungi Armillaria.</title>
        <authorList>
            <person name="Sipos G."/>
            <person name="Prasanna A.N."/>
            <person name="Walter M.C."/>
            <person name="O'Connor E."/>
            <person name="Balint B."/>
            <person name="Krizsan K."/>
            <person name="Kiss B."/>
            <person name="Hess J."/>
            <person name="Varga T."/>
            <person name="Slot J."/>
            <person name="Riley R."/>
            <person name="Boka B."/>
            <person name="Rigling D."/>
            <person name="Barry K."/>
            <person name="Lee J."/>
            <person name="Mihaltcheva S."/>
            <person name="LaButti K."/>
            <person name="Lipzen A."/>
            <person name="Waldron R."/>
            <person name="Moloney N.M."/>
            <person name="Sperisen C."/>
            <person name="Kredics L."/>
            <person name="Vagvoelgyi C."/>
            <person name="Patrignani A."/>
            <person name="Fitzpatrick D."/>
            <person name="Nagy I."/>
            <person name="Doyle S."/>
            <person name="Anderson J.B."/>
            <person name="Grigoriev I.V."/>
            <person name="Gueldener U."/>
            <person name="Muensterkoetter M."/>
            <person name="Nagy L.G."/>
        </authorList>
    </citation>
    <scope>NUCLEOTIDE SEQUENCE [LARGE SCALE GENOMIC DNA]</scope>
    <source>
        <strain evidence="2">C18/9</strain>
    </source>
</reference>
<dbReference type="Proteomes" id="UP000219338">
    <property type="component" value="Unassembled WGS sequence"/>
</dbReference>
<evidence type="ECO:0000313" key="1">
    <source>
        <dbReference type="EMBL" id="SJL11134.1"/>
    </source>
</evidence>
<sequence>MLLSRLPLDEILARHDWILTFTHPPSVTSLLRTNDAPSPLQSTQLKASLDSLKEPLAEVQSDLDLVRNAVASLEIRMSRLQSIKLDYETALSPIRHVPMEVLAEILRRSWPTGTLGMNGRVLGVSNPRHGPWILGHVCSLWRGVIETLCPELWATLIIEPPYRFNGSANKELERLCRVLERSRNHSLDFIFRDLFTHVHPAKDHLMEQCFDAMVAFSERWRVVEITVPLLQIPRLSLIHGRIDWLREVYLYYFGDPPSGDVRAFEIAPKLAILHLRGMHPDANIHFPTTNLISFSDERKFPGDRLFPKYIDIVKSASKLRSFSYINEQPIRIEDPVPLYLARVTSSTLEGLSTSSLNFMRSMKLPALKEFKFTVPLGRATGRGALQVLHEMVLHSQCSLTLLSVQNAQLDAGLLAVLQVTPQLEELYIRCEEWMVQCDPVMLSLIAEMRELSAVEGSHQHRLVPSLQRLKIVLDRVSSTTVSFLDWDFVEMIAARMPEEDAPGLRELSLTVIGEGWVCDLDDEKDPFRMLEEEGLHVELDLCHLDDSESSE</sequence>
<evidence type="ECO:0000313" key="2">
    <source>
        <dbReference type="Proteomes" id="UP000219338"/>
    </source>
</evidence>
<organism evidence="1 2">
    <name type="scientific">Armillaria ostoyae</name>
    <name type="common">Armillaria root rot fungus</name>
    <dbReference type="NCBI Taxonomy" id="47428"/>
    <lineage>
        <taxon>Eukaryota</taxon>
        <taxon>Fungi</taxon>
        <taxon>Dikarya</taxon>
        <taxon>Basidiomycota</taxon>
        <taxon>Agaricomycotina</taxon>
        <taxon>Agaricomycetes</taxon>
        <taxon>Agaricomycetidae</taxon>
        <taxon>Agaricales</taxon>
        <taxon>Marasmiineae</taxon>
        <taxon>Physalacriaceae</taxon>
        <taxon>Armillaria</taxon>
    </lineage>
</organism>
<dbReference type="STRING" id="47428.A0A284RQW7"/>
<dbReference type="EMBL" id="FUEG01000013">
    <property type="protein sequence ID" value="SJL11134.1"/>
    <property type="molecule type" value="Genomic_DNA"/>
</dbReference>